<gene>
    <name evidence="4" type="ORF">FJQ98_15185</name>
</gene>
<evidence type="ECO:0000313" key="4">
    <source>
        <dbReference type="EMBL" id="QQP10606.1"/>
    </source>
</evidence>
<dbReference type="Pfam" id="PF00171">
    <property type="entry name" value="Aldedh"/>
    <property type="match status" value="1"/>
</dbReference>
<keyword evidence="5" id="KW-1185">Reference proteome</keyword>
<sequence>MKERLYIDGCWVEAEVYADLYSPFSNEKIAEIPQASLEQVDDAIRSAVKNKHEIAEMTTYERARILERLTVLLTEKRDEAATLIALESAKPLKTAYGEVDRTIETYKFSAEEAKRNVGEIIPMDAAKTGAGRFGYTQKEPIGVVGAITPFNFPMNLVAHKLGPAIAVGNSVILKPATQTPLSAFFIARLLEEAGLPKGVLNVVTGRGSLVGDRIVTSDNVNMITFTGSPEVGKEIIAKAGLKKVSLELGSNAGVIIEDAPDLQKVAHECVIGAYSNQGQVCISLQRIYVMEHLYDEFLEHFRSEAAKLVCGDPLKANTDVSSLISAKDLTRSMNWIEEAKQQGANVLAGGIIENNVLVPTILTNVATTSKVSCQEVFAPIVTITPIESIQEGIAQVNNSKYGLQAGIFTQNIHTAFEASKKLQVGGVMINDIPTYRVDQMPYGGVKESGNTKEGIKYAMEEMTETKLIVWNQN</sequence>
<evidence type="ECO:0000259" key="3">
    <source>
        <dbReference type="Pfam" id="PF00171"/>
    </source>
</evidence>
<dbReference type="RefSeq" id="WP_053597255.1">
    <property type="nucleotide sequence ID" value="NZ_CP067341.1"/>
</dbReference>
<dbReference type="SUPFAM" id="SSF53720">
    <property type="entry name" value="ALDH-like"/>
    <property type="match status" value="1"/>
</dbReference>
<dbReference type="InterPro" id="IPR051020">
    <property type="entry name" value="ALDH-related_metabolic_enz"/>
</dbReference>
<dbReference type="PANTHER" id="PTHR42991">
    <property type="entry name" value="ALDEHYDE DEHYDROGENASE"/>
    <property type="match status" value="1"/>
</dbReference>
<dbReference type="Gene3D" id="3.40.309.10">
    <property type="entry name" value="Aldehyde Dehydrogenase, Chain A, domain 2"/>
    <property type="match status" value="1"/>
</dbReference>
<protein>
    <submittedName>
        <fullName evidence="4">Aldehyde dehydrogenase family protein</fullName>
    </submittedName>
</protein>
<dbReference type="InterPro" id="IPR016161">
    <property type="entry name" value="Ald_DH/histidinol_DH"/>
</dbReference>
<organism evidence="4 5">
    <name type="scientific">Lysinibacillus agricola</name>
    <dbReference type="NCBI Taxonomy" id="2590012"/>
    <lineage>
        <taxon>Bacteria</taxon>
        <taxon>Bacillati</taxon>
        <taxon>Bacillota</taxon>
        <taxon>Bacilli</taxon>
        <taxon>Bacillales</taxon>
        <taxon>Bacillaceae</taxon>
        <taxon>Lysinibacillus</taxon>
    </lineage>
</organism>
<proteinExistence type="inferred from homology"/>
<accession>A0ABX7AL63</accession>
<dbReference type="PANTHER" id="PTHR42991:SF1">
    <property type="entry name" value="ALDEHYDE DEHYDROGENASE"/>
    <property type="match status" value="1"/>
</dbReference>
<dbReference type="InterPro" id="IPR015590">
    <property type="entry name" value="Aldehyde_DH_dom"/>
</dbReference>
<evidence type="ECO:0000256" key="1">
    <source>
        <dbReference type="ARBA" id="ARBA00009986"/>
    </source>
</evidence>
<dbReference type="Gene3D" id="3.40.605.10">
    <property type="entry name" value="Aldehyde Dehydrogenase, Chain A, domain 1"/>
    <property type="match status" value="1"/>
</dbReference>
<keyword evidence="2" id="KW-0560">Oxidoreductase</keyword>
<dbReference type="Proteomes" id="UP000596049">
    <property type="component" value="Chromosome"/>
</dbReference>
<dbReference type="EMBL" id="CP067341">
    <property type="protein sequence ID" value="QQP10606.1"/>
    <property type="molecule type" value="Genomic_DNA"/>
</dbReference>
<dbReference type="InterPro" id="IPR016162">
    <property type="entry name" value="Ald_DH_N"/>
</dbReference>
<evidence type="ECO:0000256" key="2">
    <source>
        <dbReference type="ARBA" id="ARBA00023002"/>
    </source>
</evidence>
<name>A0ABX7AL63_9BACI</name>
<dbReference type="InterPro" id="IPR016163">
    <property type="entry name" value="Ald_DH_C"/>
</dbReference>
<dbReference type="CDD" id="cd07149">
    <property type="entry name" value="ALDH_y4uC"/>
    <property type="match status" value="1"/>
</dbReference>
<evidence type="ECO:0000313" key="5">
    <source>
        <dbReference type="Proteomes" id="UP000596049"/>
    </source>
</evidence>
<reference evidence="4 5" key="1">
    <citation type="submission" date="2020-01" db="EMBL/GenBank/DDBJ databases">
        <authorList>
            <person name="Liu G."/>
            <person name="Liu B."/>
        </authorList>
    </citation>
    <scope>NUCLEOTIDE SEQUENCE [LARGE SCALE GENOMIC DNA]</scope>
    <source>
        <strain evidence="4 5">FJAT-51161</strain>
    </source>
</reference>
<feature type="domain" description="Aldehyde dehydrogenase" evidence="3">
    <location>
        <begin position="11"/>
        <end position="467"/>
    </location>
</feature>
<comment type="similarity">
    <text evidence="1">Belongs to the aldehyde dehydrogenase family.</text>
</comment>